<evidence type="ECO:0000313" key="9">
    <source>
        <dbReference type="Proteomes" id="UP000450599"/>
    </source>
</evidence>
<dbReference type="PANTHER" id="PTHR42693:SF53">
    <property type="entry name" value="ENDO-4-O-SULFATASE"/>
    <property type="match status" value="1"/>
</dbReference>
<dbReference type="CDD" id="cd16027">
    <property type="entry name" value="SGSH"/>
    <property type="match status" value="1"/>
</dbReference>
<dbReference type="AlphaFoldDB" id="A0A174SYL7"/>
<dbReference type="EMBL" id="CZBM01000003">
    <property type="protein sequence ID" value="CUQ01411.1"/>
    <property type="molecule type" value="Genomic_DNA"/>
</dbReference>
<dbReference type="Proteomes" id="UP000471216">
    <property type="component" value="Unassembled WGS sequence"/>
</dbReference>
<organism evidence="5 8">
    <name type="scientific">Parabacteroides distasonis</name>
    <dbReference type="NCBI Taxonomy" id="823"/>
    <lineage>
        <taxon>Bacteria</taxon>
        <taxon>Pseudomonadati</taxon>
        <taxon>Bacteroidota</taxon>
        <taxon>Bacteroidia</taxon>
        <taxon>Bacteroidales</taxon>
        <taxon>Tannerellaceae</taxon>
        <taxon>Parabacteroides</taxon>
    </lineage>
</organism>
<comment type="similarity">
    <text evidence="1">Belongs to the sulfatase family.</text>
</comment>
<comment type="PTM">
    <text evidence="3">The conversion to 3-oxoalanine (also known as C-formylglycine, FGly), of a serine or cysteine residue in prokaryotes and of a cysteine residue in eukaryotes, is critical for catalytic activity.</text>
</comment>
<protein>
    <submittedName>
        <fullName evidence="5">Choline-sulfatase</fullName>
        <ecNumber evidence="5">3.1.6.6</ecNumber>
    </submittedName>
    <submittedName>
        <fullName evidence="6">Sulfatase-like hydrolase/transferase</fullName>
    </submittedName>
</protein>
<dbReference type="GO" id="GO:0016740">
    <property type="term" value="F:transferase activity"/>
    <property type="evidence" value="ECO:0007669"/>
    <property type="project" value="UniProtKB-KW"/>
</dbReference>
<dbReference type="PANTHER" id="PTHR42693">
    <property type="entry name" value="ARYLSULFATASE FAMILY MEMBER"/>
    <property type="match status" value="1"/>
</dbReference>
<dbReference type="GO" id="GO:0047753">
    <property type="term" value="F:choline-sulfatase activity"/>
    <property type="evidence" value="ECO:0007669"/>
    <property type="project" value="UniProtKB-EC"/>
</dbReference>
<name>A0A174SYL7_PARDI</name>
<evidence type="ECO:0000313" key="5">
    <source>
        <dbReference type="EMBL" id="CUQ01411.1"/>
    </source>
</evidence>
<evidence type="ECO:0000256" key="1">
    <source>
        <dbReference type="ARBA" id="ARBA00008779"/>
    </source>
</evidence>
<dbReference type="EMBL" id="WKMX01000008">
    <property type="protein sequence ID" value="MRZ06340.1"/>
    <property type="molecule type" value="Genomic_DNA"/>
</dbReference>
<reference evidence="5 8" key="1">
    <citation type="submission" date="2015-09" db="EMBL/GenBank/DDBJ databases">
        <authorList>
            <consortium name="Pathogen Informatics"/>
        </authorList>
    </citation>
    <scope>NUCLEOTIDE SEQUENCE [LARGE SCALE GENOMIC DNA]</scope>
    <source>
        <strain evidence="5 8">2789STDY5834948</strain>
    </source>
</reference>
<dbReference type="GO" id="GO:0004065">
    <property type="term" value="F:arylsulfatase activity"/>
    <property type="evidence" value="ECO:0007669"/>
    <property type="project" value="TreeGrafter"/>
</dbReference>
<keyword evidence="2 5" id="KW-0378">Hydrolase</keyword>
<dbReference type="Pfam" id="PF00884">
    <property type="entry name" value="Sulfatase"/>
    <property type="match status" value="1"/>
</dbReference>
<feature type="domain" description="Sulfatase N-terminal" evidence="4">
    <location>
        <begin position="28"/>
        <end position="304"/>
    </location>
</feature>
<evidence type="ECO:0000256" key="3">
    <source>
        <dbReference type="PIRSR" id="PIRSR600917-52"/>
    </source>
</evidence>
<dbReference type="EC" id="3.1.6.6" evidence="5"/>
<evidence type="ECO:0000313" key="8">
    <source>
        <dbReference type="Proteomes" id="UP000095332"/>
    </source>
</evidence>
<gene>
    <name evidence="5" type="primary">betC</name>
    <name evidence="5" type="ORF">ERS852560_01220</name>
    <name evidence="7" type="ORF">GKD54_08935</name>
    <name evidence="6" type="ORF">GKD58_09685</name>
</gene>
<proteinExistence type="inferred from homology"/>
<keyword evidence="6" id="KW-0808">Transferase</keyword>
<dbReference type="Gene3D" id="3.40.720.10">
    <property type="entry name" value="Alkaline Phosphatase, subunit A"/>
    <property type="match status" value="1"/>
</dbReference>
<dbReference type="Proteomes" id="UP000095332">
    <property type="component" value="Unassembled WGS sequence"/>
</dbReference>
<reference evidence="9 10" key="2">
    <citation type="journal article" date="2019" name="Nat. Med.">
        <title>A library of human gut bacterial isolates paired with longitudinal multiomics data enables mechanistic microbiome research.</title>
        <authorList>
            <person name="Poyet M."/>
            <person name="Groussin M."/>
            <person name="Gibbons S.M."/>
            <person name="Avila-Pacheco J."/>
            <person name="Jiang X."/>
            <person name="Kearney S.M."/>
            <person name="Perrotta A.R."/>
            <person name="Berdy B."/>
            <person name="Zhao S."/>
            <person name="Lieberman T.D."/>
            <person name="Swanson P.K."/>
            <person name="Smith M."/>
            <person name="Roesemann S."/>
            <person name="Alexander J.E."/>
            <person name="Rich S.A."/>
            <person name="Livny J."/>
            <person name="Vlamakis H."/>
            <person name="Clish C."/>
            <person name="Bullock K."/>
            <person name="Deik A."/>
            <person name="Scott J."/>
            <person name="Pierce K.A."/>
            <person name="Xavier R.J."/>
            <person name="Alm E.J."/>
        </authorList>
    </citation>
    <scope>NUCLEOTIDE SEQUENCE [LARGE SCALE GENOMIC DNA]</scope>
    <source>
        <strain evidence="7 10">BIOML-A10</strain>
        <strain evidence="6 9">BIOML-A11</strain>
    </source>
</reference>
<evidence type="ECO:0000256" key="2">
    <source>
        <dbReference type="ARBA" id="ARBA00022801"/>
    </source>
</evidence>
<evidence type="ECO:0000313" key="10">
    <source>
        <dbReference type="Proteomes" id="UP000471216"/>
    </source>
</evidence>
<dbReference type="RefSeq" id="WP_070103461.1">
    <property type="nucleotide sequence ID" value="NZ_CZBM01000003.1"/>
</dbReference>
<evidence type="ECO:0000259" key="4">
    <source>
        <dbReference type="Pfam" id="PF00884"/>
    </source>
</evidence>
<dbReference type="Proteomes" id="UP000450599">
    <property type="component" value="Unassembled WGS sequence"/>
</dbReference>
<feature type="modified residue" description="3-oxoalanine (Ser)" evidence="3">
    <location>
        <position position="75"/>
    </location>
</feature>
<dbReference type="InterPro" id="IPR017850">
    <property type="entry name" value="Alkaline_phosphatase_core_sf"/>
</dbReference>
<dbReference type="SUPFAM" id="SSF53649">
    <property type="entry name" value="Alkaline phosphatase-like"/>
    <property type="match status" value="1"/>
</dbReference>
<dbReference type="EMBL" id="WKMW01000008">
    <property type="protein sequence ID" value="MRY84520.1"/>
    <property type="molecule type" value="Genomic_DNA"/>
</dbReference>
<accession>A0A174SYL7</accession>
<evidence type="ECO:0000313" key="6">
    <source>
        <dbReference type="EMBL" id="MRY84520.1"/>
    </source>
</evidence>
<sequence>MRNTCFNSLLIFSGVLGSGNLLFAQEKPNIVVFIADDAGMDFGCYGNLAIKAPNIDRIAKQGVRFQNAFLTSPQSSPSRTSMMTGMFAHTIGTEDLHMPIDESTRMMPSYFKEAGYFTGSMLKTHWGSNGDKQFDRMISGTYLPNGGDLSEETFRNYERFIDDSADHPFFLWVGFHDCHRPYFRDVCPQENDPSRVKVPPYLVDGADTRRDLADYYDEITRMDGHIGRMISVLEKKKLMENTIIVFLSDNGMPFPRCKGSLYDSGIQTPLVFMWRGMIPENKVHSNGLVSTVDLAATLLDFAGVRMDECVYSKSFRKLLFDPSLRGRDYIFSERNWHDTDEYIRCIRTENIKLIYNAYYDIPHGTAMDLSSSLSWFELKQNQRNGTLKPEQSQIFVAPRAMVEIYDLKKDPNELENVADRLPYAVDCKKLAKLLVEWQKETKDHPWWKRRRPDQNDRMTGFPIFPRSETFWAD</sequence>
<dbReference type="InterPro" id="IPR050738">
    <property type="entry name" value="Sulfatase"/>
</dbReference>
<dbReference type="InterPro" id="IPR000917">
    <property type="entry name" value="Sulfatase_N"/>
</dbReference>
<evidence type="ECO:0000313" key="7">
    <source>
        <dbReference type="EMBL" id="MRZ06340.1"/>
    </source>
</evidence>